<dbReference type="STRING" id="913774.A0A0C3DCS1"/>
<dbReference type="PANTHER" id="PTHR35896:SF3">
    <property type="entry name" value="MAJOR FACILITATOR SUPERFAMILY TRANSPORTER"/>
    <property type="match status" value="1"/>
</dbReference>
<reference evidence="2" key="2">
    <citation type="submission" date="2015-01" db="EMBL/GenBank/DDBJ databases">
        <title>Evolutionary Origins and Diversification of the Mycorrhizal Mutualists.</title>
        <authorList>
            <consortium name="DOE Joint Genome Institute"/>
            <consortium name="Mycorrhizal Genomics Consortium"/>
            <person name="Kohler A."/>
            <person name="Kuo A."/>
            <person name="Nagy L.G."/>
            <person name="Floudas D."/>
            <person name="Copeland A."/>
            <person name="Barry K.W."/>
            <person name="Cichocki N."/>
            <person name="Veneault-Fourrey C."/>
            <person name="LaButti K."/>
            <person name="Lindquist E.A."/>
            <person name="Lipzen A."/>
            <person name="Lundell T."/>
            <person name="Morin E."/>
            <person name="Murat C."/>
            <person name="Riley R."/>
            <person name="Ohm R."/>
            <person name="Sun H."/>
            <person name="Tunlid A."/>
            <person name="Henrissat B."/>
            <person name="Grigoriev I.V."/>
            <person name="Hibbett D.S."/>
            <person name="Martin F."/>
        </authorList>
    </citation>
    <scope>NUCLEOTIDE SEQUENCE [LARGE SCALE GENOMIC DNA]</scope>
    <source>
        <strain evidence="2">Zn</strain>
    </source>
</reference>
<dbReference type="EMBL" id="KN832870">
    <property type="protein sequence ID" value="KIN09129.1"/>
    <property type="molecule type" value="Genomic_DNA"/>
</dbReference>
<dbReference type="HOGENOM" id="CLU_066042_6_3_1"/>
<dbReference type="InterPro" id="IPR053008">
    <property type="entry name" value="Phomopsin_biosynth_assoc"/>
</dbReference>
<gene>
    <name evidence="1" type="ORF">OIDMADRAFT_74572</name>
</gene>
<evidence type="ECO:0000313" key="2">
    <source>
        <dbReference type="Proteomes" id="UP000054321"/>
    </source>
</evidence>
<keyword evidence="2" id="KW-1185">Reference proteome</keyword>
<organism evidence="1 2">
    <name type="scientific">Oidiodendron maius (strain Zn)</name>
    <dbReference type="NCBI Taxonomy" id="913774"/>
    <lineage>
        <taxon>Eukaryota</taxon>
        <taxon>Fungi</taxon>
        <taxon>Dikarya</taxon>
        <taxon>Ascomycota</taxon>
        <taxon>Pezizomycotina</taxon>
        <taxon>Leotiomycetes</taxon>
        <taxon>Leotiomycetes incertae sedis</taxon>
        <taxon>Myxotrichaceae</taxon>
        <taxon>Oidiodendron</taxon>
    </lineage>
</organism>
<name>A0A0C3DCS1_OIDMZ</name>
<proteinExistence type="predicted"/>
<dbReference type="OrthoDB" id="3501153at2759"/>
<feature type="non-terminal residue" evidence="1">
    <location>
        <position position="1"/>
    </location>
</feature>
<dbReference type="AlphaFoldDB" id="A0A0C3DCS1"/>
<evidence type="ECO:0000313" key="1">
    <source>
        <dbReference type="EMBL" id="KIN09129.1"/>
    </source>
</evidence>
<dbReference type="Proteomes" id="UP000054321">
    <property type="component" value="Unassembled WGS sequence"/>
</dbReference>
<dbReference type="PANTHER" id="PTHR35896">
    <property type="entry name" value="IG-LIKE DOMAIN-CONTAINING PROTEIN"/>
    <property type="match status" value="1"/>
</dbReference>
<sequence>SIFSAIFSHQPSSVPFIKMGECGRTTEEAQQNGCVFDLMMSGWVHPPCYDQELSDQFLRDNNFTFYRDREGLIVLPEVEARLGNYKVIYTHGTFHYQHCSYIWAKQMRAMRKYPFILDSKSRSREHIEHCY</sequence>
<reference evidence="1 2" key="1">
    <citation type="submission" date="2014-04" db="EMBL/GenBank/DDBJ databases">
        <authorList>
            <consortium name="DOE Joint Genome Institute"/>
            <person name="Kuo A."/>
            <person name="Martino E."/>
            <person name="Perotto S."/>
            <person name="Kohler A."/>
            <person name="Nagy L.G."/>
            <person name="Floudas D."/>
            <person name="Copeland A."/>
            <person name="Barry K.W."/>
            <person name="Cichocki N."/>
            <person name="Veneault-Fourrey C."/>
            <person name="LaButti K."/>
            <person name="Lindquist E.A."/>
            <person name="Lipzen A."/>
            <person name="Lundell T."/>
            <person name="Morin E."/>
            <person name="Murat C."/>
            <person name="Sun H."/>
            <person name="Tunlid A."/>
            <person name="Henrissat B."/>
            <person name="Grigoriev I.V."/>
            <person name="Hibbett D.S."/>
            <person name="Martin F."/>
            <person name="Nordberg H.P."/>
            <person name="Cantor M.N."/>
            <person name="Hua S.X."/>
        </authorList>
    </citation>
    <scope>NUCLEOTIDE SEQUENCE [LARGE SCALE GENOMIC DNA]</scope>
    <source>
        <strain evidence="1 2">Zn</strain>
    </source>
</reference>
<protein>
    <submittedName>
        <fullName evidence="1">Uncharacterized protein</fullName>
    </submittedName>
</protein>
<accession>A0A0C3DCS1</accession>
<feature type="non-terminal residue" evidence="1">
    <location>
        <position position="131"/>
    </location>
</feature>
<dbReference type="InParanoid" id="A0A0C3DCS1"/>